<dbReference type="AlphaFoldDB" id="A0A2A2KD12"/>
<protein>
    <submittedName>
        <fullName evidence="2">Uncharacterized protein</fullName>
    </submittedName>
</protein>
<evidence type="ECO:0000313" key="2">
    <source>
        <dbReference type="EMBL" id="PAV71758.1"/>
    </source>
</evidence>
<accession>A0A2A2KD12</accession>
<feature type="region of interest" description="Disordered" evidence="1">
    <location>
        <begin position="29"/>
        <end position="48"/>
    </location>
</feature>
<dbReference type="Proteomes" id="UP000218231">
    <property type="component" value="Unassembled WGS sequence"/>
</dbReference>
<evidence type="ECO:0000256" key="1">
    <source>
        <dbReference type="SAM" id="MobiDB-lite"/>
    </source>
</evidence>
<dbReference type="EMBL" id="LIAE01008928">
    <property type="protein sequence ID" value="PAV71758.1"/>
    <property type="molecule type" value="Genomic_DNA"/>
</dbReference>
<reference evidence="2 3" key="1">
    <citation type="journal article" date="2017" name="Curr. Biol.">
        <title>Genome architecture and evolution of a unichromosomal asexual nematode.</title>
        <authorList>
            <person name="Fradin H."/>
            <person name="Zegar C."/>
            <person name="Gutwein M."/>
            <person name="Lucas J."/>
            <person name="Kovtun M."/>
            <person name="Corcoran D."/>
            <person name="Baugh L.R."/>
            <person name="Kiontke K."/>
            <person name="Gunsalus K."/>
            <person name="Fitch D.H."/>
            <person name="Piano F."/>
        </authorList>
    </citation>
    <scope>NUCLEOTIDE SEQUENCE [LARGE SCALE GENOMIC DNA]</scope>
    <source>
        <strain evidence="2">PF1309</strain>
    </source>
</reference>
<comment type="caution">
    <text evidence="2">The sequence shown here is derived from an EMBL/GenBank/DDBJ whole genome shotgun (WGS) entry which is preliminary data.</text>
</comment>
<gene>
    <name evidence="2" type="ORF">WR25_17533</name>
</gene>
<sequence length="84" mass="9966">MLEGFMLMAQGPVPDSFVNFRQCVRHHVRQQQRANRRHEQPGQVEQGQPCRRQRLLTFQRLPGVRISCRHSQEARIFAYPLQLL</sequence>
<organism evidence="2 3">
    <name type="scientific">Diploscapter pachys</name>
    <dbReference type="NCBI Taxonomy" id="2018661"/>
    <lineage>
        <taxon>Eukaryota</taxon>
        <taxon>Metazoa</taxon>
        <taxon>Ecdysozoa</taxon>
        <taxon>Nematoda</taxon>
        <taxon>Chromadorea</taxon>
        <taxon>Rhabditida</taxon>
        <taxon>Rhabditina</taxon>
        <taxon>Rhabditomorpha</taxon>
        <taxon>Rhabditoidea</taxon>
        <taxon>Rhabditidae</taxon>
        <taxon>Diploscapter</taxon>
    </lineage>
</organism>
<evidence type="ECO:0000313" key="3">
    <source>
        <dbReference type="Proteomes" id="UP000218231"/>
    </source>
</evidence>
<name>A0A2A2KD12_9BILA</name>
<keyword evidence="3" id="KW-1185">Reference proteome</keyword>
<proteinExistence type="predicted"/>